<feature type="compositionally biased region" description="Low complexity" evidence="9">
    <location>
        <begin position="1316"/>
        <end position="1331"/>
    </location>
</feature>
<feature type="compositionally biased region" description="Acidic residues" evidence="9">
    <location>
        <begin position="1035"/>
        <end position="1046"/>
    </location>
</feature>
<evidence type="ECO:0000313" key="12">
    <source>
        <dbReference type="EMBL" id="JAA57998.1"/>
    </source>
</evidence>
<keyword evidence="5 8" id="KW-0175">Coiled coil</keyword>
<feature type="compositionally biased region" description="Polar residues" evidence="9">
    <location>
        <begin position="468"/>
        <end position="478"/>
    </location>
</feature>
<proteinExistence type="evidence at transcript level"/>
<feature type="signal peptide" evidence="10">
    <location>
        <begin position="1"/>
        <end position="25"/>
    </location>
</feature>
<evidence type="ECO:0000259" key="11">
    <source>
        <dbReference type="PROSITE" id="PS50002"/>
    </source>
</evidence>
<feature type="compositionally biased region" description="Low complexity" evidence="9">
    <location>
        <begin position="435"/>
        <end position="446"/>
    </location>
</feature>
<evidence type="ECO:0000256" key="6">
    <source>
        <dbReference type="ARBA" id="ARBA00023180"/>
    </source>
</evidence>
<keyword evidence="3 10" id="KW-0732">Signal</keyword>
<organism evidence="12">
    <name type="scientific">Rhipicephalus pulchellus</name>
    <name type="common">Yellow backed tick</name>
    <name type="synonym">Dermacentor pulchellus</name>
    <dbReference type="NCBI Taxonomy" id="72859"/>
    <lineage>
        <taxon>Eukaryota</taxon>
        <taxon>Metazoa</taxon>
        <taxon>Ecdysozoa</taxon>
        <taxon>Arthropoda</taxon>
        <taxon>Chelicerata</taxon>
        <taxon>Arachnida</taxon>
        <taxon>Acari</taxon>
        <taxon>Parasitiformes</taxon>
        <taxon>Ixodida</taxon>
        <taxon>Ixodoidea</taxon>
        <taxon>Ixodidae</taxon>
        <taxon>Rhipicephalinae</taxon>
        <taxon>Rhipicephalus</taxon>
        <taxon>Rhipicephalus</taxon>
    </lineage>
</organism>
<sequence length="1360" mass="146913">MALTSGFPCAVLFLAFLCEINFVRAPSPPTRILCVDKGCQGKLGEGITLQAYAPIVDGYVSFSKNEKVTVLGRTENSDVLHIEVRDKRGYAPENVIKIEKMFFTKDQLVEVEVVSMQPSKTVLDEATQATVQLTEPVPTEATPSPPIVKRCRIYGTVMSGSICDDEEASELIEEVDAATQLGSSVDDSPTSSLDSWSPSFTTDVKLDLASEVYSGKASEEIVTASSTVLPGFNHAQGDDADVGKEKAASSEQLSSTSSETAKDEGVEVSVEVEGEDEQDAKEEKPIPGEVDEEDETPSDEDHVKDEVEITGAASSLEPSGTGLSASSSDEVALSDLSTPSLPVQQPDLATTDQLLSSTVLLSQSSASTSEGEFLSSTVLPLQSSASTSEGEASLPSETDLSASLVDKPSVVTSMDGPPTESQLPSLPTSSQDVYSSQSLEQPSSLSTATTLPVETGLGTNAVGEPALTPSSVDTLSDQLHSKPATSEDVGVSSSLLSEQSSPSTSESSLSRETEPVESSTEKLNLSDATVPPVEPRLTEESSFVDSLSAILSSVSDETPISSIPAPQPVEASLSSSSAAKPAVSELPVSSQEQQMQGSPLAESLVSQLQSSSADDSIGTTVLPFSYEGTGRSSFVEPSESILATPSLEEHRADIATSEDLFVTTPLAPLSEETPSVPLPEAPRLEDSSAESAATPMSSVASLTESSSLGDLESAVTSQAEVAPPEPTAEALVSPSLLPADGLAASPEQAKMEPSQEQPSGGAADWGVIEEYFWQMLALLPEPLRAALDRRLLPSPVPLLLACCGLLVASMAITLHATWLSRRKASSLAGNMSMLEQRLFTLETERQVLSEQLVQAKAQADRGGRTLSQHERELDTLREEVQNQEEELRKLRTRLSEQTQKLEASQVALAVAQKTLMEKESEVSEQSAALASLEQQLSEACAERDHWREQATESQAQERSLQQSLSDATDTSDRLWSELEALKHKQEALCEEVSASNQETTKMAEQLKQKDERIQVLESSLAQLEVLQRHRTTSEGENEAETDADEEGAVKAQLQELLDATQARKERDQLEEHRRQLQAQLEEMQEQLRTQQVRVESLEKELEKSAEAKAEAERQSAEARTKLDVLSNYFKDRELQLQKEVGMQEVERRQRETEASTATQQLTLLERQCQSYKSQLSSLRQEMEISERNYKNQVADQEKRAHENWLAARAAERKLEEANRDRTALRQRLTLLEREMQQPPPLPPGDLFPPRPPLLTKDDVPLLDGAPPLPPLDMLPPPPFPPFPPPPPPELLKHMRATGGSPHFFDMAPPPPPFVPRPGRSSQASVSSSASDSRGRPLKSSPQPLSADNRRNGTGGRNTPL</sequence>
<feature type="region of interest" description="Disordered" evidence="9">
    <location>
        <begin position="230"/>
        <end position="348"/>
    </location>
</feature>
<dbReference type="InterPro" id="IPR036028">
    <property type="entry name" value="SH3-like_dom_sf"/>
</dbReference>
<feature type="compositionally biased region" description="Acidic residues" evidence="9">
    <location>
        <begin position="270"/>
        <end position="280"/>
    </location>
</feature>
<accession>L7M4C5</accession>
<evidence type="ECO:0000256" key="7">
    <source>
        <dbReference type="PROSITE-ProRule" id="PRU00192"/>
    </source>
</evidence>
<feature type="region of interest" description="Disordered" evidence="9">
    <location>
        <begin position="667"/>
        <end position="730"/>
    </location>
</feature>
<dbReference type="SUPFAM" id="SSF50044">
    <property type="entry name" value="SH3-domain"/>
    <property type="match status" value="1"/>
</dbReference>
<feature type="coiled-coil region" evidence="8">
    <location>
        <begin position="1050"/>
        <end position="1121"/>
    </location>
</feature>
<feature type="region of interest" description="Disordered" evidence="9">
    <location>
        <begin position="950"/>
        <end position="971"/>
    </location>
</feature>
<evidence type="ECO:0000256" key="3">
    <source>
        <dbReference type="ARBA" id="ARBA00022729"/>
    </source>
</evidence>
<dbReference type="GO" id="GO:0006888">
    <property type="term" value="P:endoplasmic reticulum to Golgi vesicle-mediated transport"/>
    <property type="evidence" value="ECO:0007669"/>
    <property type="project" value="TreeGrafter"/>
</dbReference>
<feature type="compositionally biased region" description="Low complexity" evidence="9">
    <location>
        <begin position="697"/>
        <end position="707"/>
    </location>
</feature>
<keyword evidence="6" id="KW-0325">Glycoprotein</keyword>
<dbReference type="GO" id="GO:0009306">
    <property type="term" value="P:protein secretion"/>
    <property type="evidence" value="ECO:0007669"/>
    <property type="project" value="TreeGrafter"/>
</dbReference>
<feature type="compositionally biased region" description="Pro residues" evidence="9">
    <location>
        <begin position="1266"/>
        <end position="1289"/>
    </location>
</feature>
<comment type="subcellular location">
    <subcellularLocation>
        <location evidence="1">Endoplasmic reticulum membrane</location>
        <topology evidence="1">Single-pass membrane protein</topology>
    </subcellularLocation>
</comment>
<feature type="region of interest" description="Disordered" evidence="9">
    <location>
        <begin position="1027"/>
        <end position="1047"/>
    </location>
</feature>
<protein>
    <recommendedName>
        <fullName evidence="11">SH3 domain-containing protein</fullName>
    </recommendedName>
</protein>
<evidence type="ECO:0000256" key="5">
    <source>
        <dbReference type="ARBA" id="ARBA00023054"/>
    </source>
</evidence>
<evidence type="ECO:0000256" key="8">
    <source>
        <dbReference type="SAM" id="Coils"/>
    </source>
</evidence>
<evidence type="ECO:0000256" key="10">
    <source>
        <dbReference type="SAM" id="SignalP"/>
    </source>
</evidence>
<reference evidence="12" key="1">
    <citation type="submission" date="2012-11" db="EMBL/GenBank/DDBJ databases">
        <authorList>
            <person name="Lucero-Rivera Y.E."/>
            <person name="Tovar-Ramirez D."/>
        </authorList>
    </citation>
    <scope>NUCLEOTIDE SEQUENCE</scope>
    <source>
        <tissue evidence="12">Salivary gland</tissue>
    </source>
</reference>
<dbReference type="SUPFAM" id="SSF57997">
    <property type="entry name" value="Tropomyosin"/>
    <property type="match status" value="1"/>
</dbReference>
<dbReference type="GO" id="GO:0070971">
    <property type="term" value="C:endoplasmic reticulum exit site"/>
    <property type="evidence" value="ECO:0007669"/>
    <property type="project" value="TreeGrafter"/>
</dbReference>
<feature type="compositionally biased region" description="Polar residues" evidence="9">
    <location>
        <begin position="587"/>
        <end position="597"/>
    </location>
</feature>
<name>L7M4C5_RHIPC</name>
<feature type="compositionally biased region" description="Low complexity" evidence="9">
    <location>
        <begin position="571"/>
        <end position="584"/>
    </location>
</feature>
<feature type="region of interest" description="Disordered" evidence="9">
    <location>
        <begin position="381"/>
        <end position="542"/>
    </location>
</feature>
<dbReference type="InterPro" id="IPR051500">
    <property type="entry name" value="cTAGE_MIA/OTOR"/>
</dbReference>
<dbReference type="GO" id="GO:0035459">
    <property type="term" value="P:vesicle cargo loading"/>
    <property type="evidence" value="ECO:0007669"/>
    <property type="project" value="TreeGrafter"/>
</dbReference>
<keyword evidence="2 7" id="KW-0728">SH3 domain</keyword>
<feature type="region of interest" description="Disordered" evidence="9">
    <location>
        <begin position="555"/>
        <end position="618"/>
    </location>
</feature>
<feature type="compositionally biased region" description="Polar residues" evidence="9">
    <location>
        <begin position="604"/>
        <end position="618"/>
    </location>
</feature>
<feature type="compositionally biased region" description="Polar residues" evidence="9">
    <location>
        <begin position="381"/>
        <end position="401"/>
    </location>
</feature>
<evidence type="ECO:0000256" key="4">
    <source>
        <dbReference type="ARBA" id="ARBA00022824"/>
    </source>
</evidence>
<feature type="compositionally biased region" description="Polar residues" evidence="9">
    <location>
        <begin position="951"/>
        <end position="968"/>
    </location>
</feature>
<feature type="compositionally biased region" description="Low complexity" evidence="9">
    <location>
        <begin position="249"/>
        <end position="259"/>
    </location>
</feature>
<feature type="compositionally biased region" description="Polar residues" evidence="9">
    <location>
        <begin position="516"/>
        <end position="527"/>
    </location>
</feature>
<dbReference type="PANTHER" id="PTHR23158">
    <property type="entry name" value="MELANOMA INHIBITORY ACTIVITY-RELATED"/>
    <property type="match status" value="1"/>
</dbReference>
<feature type="chain" id="PRO_5003980859" description="SH3 domain-containing protein" evidence="10">
    <location>
        <begin position="26"/>
        <end position="1360"/>
    </location>
</feature>
<keyword evidence="4" id="KW-0256">Endoplasmic reticulum</keyword>
<evidence type="ECO:0000256" key="1">
    <source>
        <dbReference type="ARBA" id="ARBA00004389"/>
    </source>
</evidence>
<feature type="region of interest" description="Disordered" evidence="9">
    <location>
        <begin position="1233"/>
        <end position="1360"/>
    </location>
</feature>
<dbReference type="GO" id="GO:0005789">
    <property type="term" value="C:endoplasmic reticulum membrane"/>
    <property type="evidence" value="ECO:0007669"/>
    <property type="project" value="UniProtKB-SubCell"/>
</dbReference>
<feature type="coiled-coil region" evidence="8">
    <location>
        <begin position="831"/>
        <end position="949"/>
    </location>
</feature>
<dbReference type="PROSITE" id="PS50002">
    <property type="entry name" value="SH3"/>
    <property type="match status" value="1"/>
</dbReference>
<dbReference type="InterPro" id="IPR001452">
    <property type="entry name" value="SH3_domain"/>
</dbReference>
<reference evidence="12" key="2">
    <citation type="journal article" date="2015" name="J. Proteomics">
        <title>Sexual differences in the sialomes of the zebra tick, Rhipicephalus pulchellus.</title>
        <authorList>
            <person name="Tan A.W."/>
            <person name="Francischetti I.M."/>
            <person name="Slovak M."/>
            <person name="Kini R.M."/>
            <person name="Ribeiro J.M."/>
        </authorList>
    </citation>
    <scope>NUCLEOTIDE SEQUENCE</scope>
    <source>
        <tissue evidence="12">Salivary gland</tissue>
    </source>
</reference>
<feature type="coiled-coil region" evidence="8">
    <location>
        <begin position="978"/>
        <end position="1026"/>
    </location>
</feature>
<evidence type="ECO:0000256" key="2">
    <source>
        <dbReference type="ARBA" id="ARBA00022443"/>
    </source>
</evidence>
<feature type="compositionally biased region" description="Polar residues" evidence="9">
    <location>
        <begin position="312"/>
        <end position="343"/>
    </location>
</feature>
<dbReference type="EMBL" id="GACK01007036">
    <property type="protein sequence ID" value="JAA57998.1"/>
    <property type="molecule type" value="mRNA"/>
</dbReference>
<feature type="compositionally biased region" description="Pro residues" evidence="9">
    <location>
        <begin position="1237"/>
        <end position="1252"/>
    </location>
</feature>
<feature type="compositionally biased region" description="Acidic residues" evidence="9">
    <location>
        <begin position="289"/>
        <end position="298"/>
    </location>
</feature>
<evidence type="ECO:0000256" key="9">
    <source>
        <dbReference type="SAM" id="MobiDB-lite"/>
    </source>
</evidence>
<dbReference type="PANTHER" id="PTHR23158:SF33">
    <property type="entry name" value="TRANSPORT AND GOLGI ORGANIZATION PROTEIN 1"/>
    <property type="match status" value="1"/>
</dbReference>
<feature type="compositionally biased region" description="Low complexity" evidence="9">
    <location>
        <begin position="492"/>
        <end position="508"/>
    </location>
</feature>
<feature type="domain" description="SH3" evidence="11">
    <location>
        <begin position="41"/>
        <end position="101"/>
    </location>
</feature>
<feature type="compositionally biased region" description="Low complexity" evidence="9">
    <location>
        <begin position="719"/>
        <end position="730"/>
    </location>
</feature>
<feature type="compositionally biased region" description="Polar residues" evidence="9">
    <location>
        <begin position="419"/>
        <end position="434"/>
    </location>
</feature>